<dbReference type="AlphaFoldDB" id="A0A2S2KP98"/>
<dbReference type="InterPro" id="IPR036388">
    <property type="entry name" value="WH-like_DNA-bd_sf"/>
</dbReference>
<comment type="caution">
    <text evidence="1">The sequence shown here is derived from an EMBL/GenBank/DDBJ whole genome shotgun (WGS) entry which is preliminary data.</text>
</comment>
<dbReference type="SUPFAM" id="SSF46785">
    <property type="entry name" value="Winged helix' DNA-binding domain"/>
    <property type="match status" value="1"/>
</dbReference>
<proteinExistence type="predicted"/>
<dbReference type="Proteomes" id="UP000245829">
    <property type="component" value="Unassembled WGS sequence"/>
</dbReference>
<gene>
    <name evidence="1" type="ORF">NZNM25_03040</name>
</gene>
<keyword evidence="2" id="KW-1185">Reference proteome</keyword>
<dbReference type="Gene3D" id="1.10.10.10">
    <property type="entry name" value="Winged helix-like DNA-binding domain superfamily/Winged helix DNA-binding domain"/>
    <property type="match status" value="1"/>
</dbReference>
<sequence>MQNEQDKQILKVLKDIDSKLSILISLQKTSFTPPKLGAEEKAILKLCNGKNTIKEIMEITSKKKNNVKSTLSHLRKKGIIKSTTMNKKIVYVKI</sequence>
<organism evidence="1 2">
    <name type="scientific">Nitrosopumilus zosterae</name>
    <dbReference type="NCBI Taxonomy" id="718286"/>
    <lineage>
        <taxon>Archaea</taxon>
        <taxon>Nitrososphaerota</taxon>
        <taxon>Nitrososphaeria</taxon>
        <taxon>Nitrosopumilales</taxon>
        <taxon>Nitrosopumilaceae</taxon>
        <taxon>Nitrosopumilus</taxon>
    </lineage>
</organism>
<accession>A0A2S2KP98</accession>
<dbReference type="GeneID" id="76209641"/>
<evidence type="ECO:0000313" key="1">
    <source>
        <dbReference type="EMBL" id="GBH33513.1"/>
    </source>
</evidence>
<evidence type="ECO:0000313" key="2">
    <source>
        <dbReference type="Proteomes" id="UP000245829"/>
    </source>
</evidence>
<dbReference type="EMBL" id="BGKI01000001">
    <property type="protein sequence ID" value="GBH33513.1"/>
    <property type="molecule type" value="Genomic_DNA"/>
</dbReference>
<dbReference type="InterPro" id="IPR036390">
    <property type="entry name" value="WH_DNA-bd_sf"/>
</dbReference>
<reference evidence="1 2" key="1">
    <citation type="submission" date="2018-05" db="EMBL/GenBank/DDBJ databases">
        <title>genome sequencing of Nitrosopumilus sp. NM25.</title>
        <authorList>
            <person name="Mori K."/>
            <person name="Nakagawa T."/>
        </authorList>
    </citation>
    <scope>NUCLEOTIDE SEQUENCE [LARGE SCALE GENOMIC DNA]</scope>
    <source>
        <strain evidence="1 2">NM25</strain>
    </source>
</reference>
<dbReference type="RefSeq" id="WP_109876158.1">
    <property type="nucleotide sequence ID" value="NZ_AP026695.1"/>
</dbReference>
<protein>
    <recommendedName>
        <fullName evidence="3">MarR family transcriptional regulator</fullName>
    </recommendedName>
</protein>
<evidence type="ECO:0008006" key="3">
    <source>
        <dbReference type="Google" id="ProtNLM"/>
    </source>
</evidence>
<name>A0A2S2KP98_9ARCH</name>